<sequence>MKPLMHRTMADLARRYNAPVMDLQLSEVPTVVISSHDAAHEVLKTHDTVFATQPMSLSMRATTHEGLGITFSPYGHRWQHLRKICTVELLSAKRVRSLHAVREDLAARLVAAIAAESWHGERMNVSARVATFVTDSVQRTIVGERFR</sequence>
<dbReference type="STRING" id="888268.A0A1E5V9C0"/>
<keyword evidence="3" id="KW-0349">Heme</keyword>
<reference evidence="8 9" key="1">
    <citation type="submission" date="2016-09" db="EMBL/GenBank/DDBJ databases">
        <title>The draft genome of Dichanthelium oligosanthes: A C3 panicoid grass species.</title>
        <authorList>
            <person name="Studer A.J."/>
            <person name="Schnable J.C."/>
            <person name="Brutnell T.P."/>
        </authorList>
    </citation>
    <scope>NUCLEOTIDE SEQUENCE [LARGE SCALE GENOMIC DNA]</scope>
    <source>
        <strain evidence="9">cv. Kellogg 1175</strain>
        <tissue evidence="8">Leaf</tissue>
    </source>
</reference>
<evidence type="ECO:0000256" key="5">
    <source>
        <dbReference type="ARBA" id="ARBA00023002"/>
    </source>
</evidence>
<dbReference type="GO" id="GO:0020037">
    <property type="term" value="F:heme binding"/>
    <property type="evidence" value="ECO:0007669"/>
    <property type="project" value="InterPro"/>
</dbReference>
<gene>
    <name evidence="8" type="ORF">BAE44_0017229</name>
</gene>
<dbReference type="PANTHER" id="PTHR47955:SF19">
    <property type="entry name" value="CYTOCHROME P450 71A9-LIKE ISOFORM X1"/>
    <property type="match status" value="1"/>
</dbReference>
<evidence type="ECO:0000256" key="6">
    <source>
        <dbReference type="ARBA" id="ARBA00023004"/>
    </source>
</evidence>
<proteinExistence type="inferred from homology"/>
<evidence type="ECO:0000256" key="2">
    <source>
        <dbReference type="ARBA" id="ARBA00010617"/>
    </source>
</evidence>
<evidence type="ECO:0000313" key="9">
    <source>
        <dbReference type="Proteomes" id="UP000095767"/>
    </source>
</evidence>
<protein>
    <submittedName>
        <fullName evidence="8">Cytochrome P450 71D6</fullName>
    </submittedName>
</protein>
<evidence type="ECO:0000313" key="8">
    <source>
        <dbReference type="EMBL" id="OEL21752.1"/>
    </source>
</evidence>
<keyword evidence="7" id="KW-0503">Monooxygenase</keyword>
<keyword evidence="9" id="KW-1185">Reference proteome</keyword>
<comment type="cofactor">
    <cofactor evidence="1">
        <name>heme</name>
        <dbReference type="ChEBI" id="CHEBI:30413"/>
    </cofactor>
</comment>
<keyword evidence="6" id="KW-0408">Iron</keyword>
<dbReference type="Proteomes" id="UP000095767">
    <property type="component" value="Unassembled WGS sequence"/>
</dbReference>
<accession>A0A1E5V9C0</accession>
<dbReference type="GO" id="GO:0016705">
    <property type="term" value="F:oxidoreductase activity, acting on paired donors, with incorporation or reduction of molecular oxygen"/>
    <property type="evidence" value="ECO:0007669"/>
    <property type="project" value="InterPro"/>
</dbReference>
<keyword evidence="5" id="KW-0560">Oxidoreductase</keyword>
<dbReference type="SUPFAM" id="SSF48264">
    <property type="entry name" value="Cytochrome P450"/>
    <property type="match status" value="1"/>
</dbReference>
<dbReference type="InterPro" id="IPR001128">
    <property type="entry name" value="Cyt_P450"/>
</dbReference>
<dbReference type="EMBL" id="LWDX02047221">
    <property type="protein sequence ID" value="OEL21752.1"/>
    <property type="molecule type" value="Genomic_DNA"/>
</dbReference>
<name>A0A1E5V9C0_9POAL</name>
<dbReference type="GO" id="GO:0005506">
    <property type="term" value="F:iron ion binding"/>
    <property type="evidence" value="ECO:0007669"/>
    <property type="project" value="InterPro"/>
</dbReference>
<dbReference type="PANTHER" id="PTHR47955">
    <property type="entry name" value="CYTOCHROME P450 FAMILY 71 PROTEIN"/>
    <property type="match status" value="1"/>
</dbReference>
<dbReference type="Gene3D" id="1.10.630.10">
    <property type="entry name" value="Cytochrome P450"/>
    <property type="match status" value="1"/>
</dbReference>
<evidence type="ECO:0000256" key="3">
    <source>
        <dbReference type="ARBA" id="ARBA00022617"/>
    </source>
</evidence>
<dbReference type="OrthoDB" id="693165at2759"/>
<dbReference type="InterPro" id="IPR036396">
    <property type="entry name" value="Cyt_P450_sf"/>
</dbReference>
<evidence type="ECO:0000256" key="1">
    <source>
        <dbReference type="ARBA" id="ARBA00001971"/>
    </source>
</evidence>
<evidence type="ECO:0000256" key="7">
    <source>
        <dbReference type="ARBA" id="ARBA00023033"/>
    </source>
</evidence>
<evidence type="ECO:0000256" key="4">
    <source>
        <dbReference type="ARBA" id="ARBA00022723"/>
    </source>
</evidence>
<keyword evidence="4" id="KW-0479">Metal-binding</keyword>
<comment type="caution">
    <text evidence="8">The sequence shown here is derived from an EMBL/GenBank/DDBJ whole genome shotgun (WGS) entry which is preliminary data.</text>
</comment>
<comment type="similarity">
    <text evidence="2">Belongs to the cytochrome P450 family.</text>
</comment>
<dbReference type="AlphaFoldDB" id="A0A1E5V9C0"/>
<organism evidence="8 9">
    <name type="scientific">Dichanthelium oligosanthes</name>
    <dbReference type="NCBI Taxonomy" id="888268"/>
    <lineage>
        <taxon>Eukaryota</taxon>
        <taxon>Viridiplantae</taxon>
        <taxon>Streptophyta</taxon>
        <taxon>Embryophyta</taxon>
        <taxon>Tracheophyta</taxon>
        <taxon>Spermatophyta</taxon>
        <taxon>Magnoliopsida</taxon>
        <taxon>Liliopsida</taxon>
        <taxon>Poales</taxon>
        <taxon>Poaceae</taxon>
        <taxon>PACMAD clade</taxon>
        <taxon>Panicoideae</taxon>
        <taxon>Panicodae</taxon>
        <taxon>Paniceae</taxon>
        <taxon>Dichantheliinae</taxon>
        <taxon>Dichanthelium</taxon>
    </lineage>
</organism>
<dbReference type="GO" id="GO:0004497">
    <property type="term" value="F:monooxygenase activity"/>
    <property type="evidence" value="ECO:0007669"/>
    <property type="project" value="UniProtKB-KW"/>
</dbReference>
<dbReference type="Pfam" id="PF00067">
    <property type="entry name" value="p450"/>
    <property type="match status" value="1"/>
</dbReference>